<proteinExistence type="inferred from homology"/>
<name>A0A919FX89_9ACTN</name>
<dbReference type="Gene3D" id="2.120.10.30">
    <property type="entry name" value="TolB, C-terminal domain"/>
    <property type="match status" value="1"/>
</dbReference>
<evidence type="ECO:0000256" key="3">
    <source>
        <dbReference type="PIRSR" id="PIRSR605511-2"/>
    </source>
</evidence>
<evidence type="ECO:0000313" key="7">
    <source>
        <dbReference type="Proteomes" id="UP000617734"/>
    </source>
</evidence>
<dbReference type="EMBL" id="BNBO01000020">
    <property type="protein sequence ID" value="GHH73564.1"/>
    <property type="molecule type" value="Genomic_DNA"/>
</dbReference>
<feature type="binding site" evidence="3">
    <location>
        <position position="29"/>
    </location>
    <ligand>
        <name>a divalent metal cation</name>
        <dbReference type="ChEBI" id="CHEBI:60240"/>
    </ligand>
</feature>
<feature type="binding site" evidence="3">
    <location>
        <position position="207"/>
    </location>
    <ligand>
        <name>a divalent metal cation</name>
        <dbReference type="ChEBI" id="CHEBI:60240"/>
    </ligand>
</feature>
<gene>
    <name evidence="6" type="ORF">GCM10018781_38250</name>
</gene>
<evidence type="ECO:0000256" key="1">
    <source>
        <dbReference type="ARBA" id="ARBA00008853"/>
    </source>
</evidence>
<dbReference type="SUPFAM" id="SSF63829">
    <property type="entry name" value="Calcium-dependent phosphotriesterase"/>
    <property type="match status" value="1"/>
</dbReference>
<sequence>MTVPGPEEVLTVDADGWRPCSPERYQLAEAARWHEGRLYFVDLLRGTLHSFAPGDGRRRPRVEAELGVPLGAAAPVSGRPGEWIVAAGPGVAVLRPGGRAEQGAPGPIRMNDAACDPHGRFWATSMATDAAPGAGSLHRVDRDGSSHRVLTGLTVPNGPAFDPSGSTLYLADSARGLIVAHAVAPGSGELGPARPLVRLGPGEGRPDGMTVDDRGRLWVALWGAGRVHCYDPRGRLRAAVTVPTPHVSSVAFGGGRMYVTTALHRLADPGPLAGAVLARPSGVTAPPAARYRPEPEPGGRAPGGPWPAVRAGENHGPESGP</sequence>
<dbReference type="PANTHER" id="PTHR10907">
    <property type="entry name" value="REGUCALCIN"/>
    <property type="match status" value="1"/>
</dbReference>
<evidence type="ECO:0000256" key="2">
    <source>
        <dbReference type="PIRSR" id="PIRSR605511-1"/>
    </source>
</evidence>
<feature type="active site" description="Proton donor/acceptor" evidence="2">
    <location>
        <position position="207"/>
    </location>
</feature>
<feature type="binding site" evidence="3">
    <location>
        <position position="157"/>
    </location>
    <ligand>
        <name>a divalent metal cation</name>
        <dbReference type="ChEBI" id="CHEBI:60240"/>
    </ligand>
</feature>
<organism evidence="6 7">
    <name type="scientific">Kitasatospora indigofera</name>
    <dbReference type="NCBI Taxonomy" id="67307"/>
    <lineage>
        <taxon>Bacteria</taxon>
        <taxon>Bacillati</taxon>
        <taxon>Actinomycetota</taxon>
        <taxon>Actinomycetes</taxon>
        <taxon>Kitasatosporales</taxon>
        <taxon>Streptomycetaceae</taxon>
        <taxon>Kitasatospora</taxon>
    </lineage>
</organism>
<dbReference type="PANTHER" id="PTHR10907:SF47">
    <property type="entry name" value="REGUCALCIN"/>
    <property type="match status" value="1"/>
</dbReference>
<comment type="cofactor">
    <cofactor evidence="3">
        <name>Zn(2+)</name>
        <dbReference type="ChEBI" id="CHEBI:29105"/>
    </cofactor>
    <text evidence="3">Binds 1 divalent metal cation per subunit.</text>
</comment>
<keyword evidence="3" id="KW-0479">Metal-binding</keyword>
<dbReference type="InterPro" id="IPR011042">
    <property type="entry name" value="6-blade_b-propeller_TolB-like"/>
</dbReference>
<feature type="region of interest" description="Disordered" evidence="4">
    <location>
        <begin position="282"/>
        <end position="321"/>
    </location>
</feature>
<evidence type="ECO:0000313" key="6">
    <source>
        <dbReference type="EMBL" id="GHH73564.1"/>
    </source>
</evidence>
<feature type="compositionally biased region" description="Basic and acidic residues" evidence="4">
    <location>
        <begin position="312"/>
        <end position="321"/>
    </location>
</feature>
<reference evidence="6" key="1">
    <citation type="journal article" date="2014" name="Int. J. Syst. Evol. Microbiol.">
        <title>Complete genome sequence of Corynebacterium casei LMG S-19264T (=DSM 44701T), isolated from a smear-ripened cheese.</title>
        <authorList>
            <consortium name="US DOE Joint Genome Institute (JGI-PGF)"/>
            <person name="Walter F."/>
            <person name="Albersmeier A."/>
            <person name="Kalinowski J."/>
            <person name="Ruckert C."/>
        </authorList>
    </citation>
    <scope>NUCLEOTIDE SEQUENCE</scope>
    <source>
        <strain evidence="6">JCM 4646</strain>
    </source>
</reference>
<evidence type="ECO:0000259" key="5">
    <source>
        <dbReference type="Pfam" id="PF08450"/>
    </source>
</evidence>
<feature type="binding site" evidence="3">
    <location>
        <position position="129"/>
    </location>
    <ligand>
        <name>substrate</name>
    </ligand>
</feature>
<dbReference type="GO" id="GO:0004341">
    <property type="term" value="F:gluconolactonase activity"/>
    <property type="evidence" value="ECO:0007669"/>
    <property type="project" value="TreeGrafter"/>
</dbReference>
<feature type="binding site" evidence="3">
    <location>
        <position position="109"/>
    </location>
    <ligand>
        <name>substrate</name>
    </ligand>
</feature>
<comment type="similarity">
    <text evidence="1">Belongs to the SMP-30/CGR1 family.</text>
</comment>
<dbReference type="GO" id="GO:0005509">
    <property type="term" value="F:calcium ion binding"/>
    <property type="evidence" value="ECO:0007669"/>
    <property type="project" value="TreeGrafter"/>
</dbReference>
<reference evidence="6" key="2">
    <citation type="submission" date="2020-09" db="EMBL/GenBank/DDBJ databases">
        <authorList>
            <person name="Sun Q."/>
            <person name="Ohkuma M."/>
        </authorList>
    </citation>
    <scope>NUCLEOTIDE SEQUENCE</scope>
    <source>
        <strain evidence="6">JCM 4646</strain>
    </source>
</reference>
<protein>
    <submittedName>
        <fullName evidence="6">Calcium-binding protein</fullName>
    </submittedName>
</protein>
<dbReference type="GO" id="GO:0019853">
    <property type="term" value="P:L-ascorbic acid biosynthetic process"/>
    <property type="evidence" value="ECO:0007669"/>
    <property type="project" value="TreeGrafter"/>
</dbReference>
<keyword evidence="3" id="KW-0862">Zinc</keyword>
<feature type="binding site" evidence="3">
    <location>
        <position position="111"/>
    </location>
    <ligand>
        <name>substrate</name>
    </ligand>
</feature>
<dbReference type="InterPro" id="IPR013658">
    <property type="entry name" value="SGL"/>
</dbReference>
<evidence type="ECO:0000256" key="4">
    <source>
        <dbReference type="SAM" id="MobiDB-lite"/>
    </source>
</evidence>
<keyword evidence="7" id="KW-1185">Reference proteome</keyword>
<dbReference type="Proteomes" id="UP000617734">
    <property type="component" value="Unassembled WGS sequence"/>
</dbReference>
<comment type="caution">
    <text evidence="6">The sequence shown here is derived from an EMBL/GenBank/DDBJ whole genome shotgun (WGS) entry which is preliminary data.</text>
</comment>
<accession>A0A919FX89</accession>
<dbReference type="Pfam" id="PF08450">
    <property type="entry name" value="SGL"/>
    <property type="match status" value="1"/>
</dbReference>
<feature type="domain" description="SMP-30/Gluconolactonase/LRE-like region" evidence="5">
    <location>
        <begin position="27"/>
        <end position="262"/>
    </location>
</feature>
<dbReference type="PRINTS" id="PR01790">
    <property type="entry name" value="SMP30FAMILY"/>
</dbReference>
<dbReference type="AlphaFoldDB" id="A0A919FX89"/>
<dbReference type="InterPro" id="IPR005511">
    <property type="entry name" value="SMP-30"/>
</dbReference>